<organism evidence="1 2">
    <name type="scientific">Iodidimonas gelatinilytica</name>
    <dbReference type="NCBI Taxonomy" id="1236966"/>
    <lineage>
        <taxon>Bacteria</taxon>
        <taxon>Pseudomonadati</taxon>
        <taxon>Pseudomonadota</taxon>
        <taxon>Alphaproteobacteria</taxon>
        <taxon>Iodidimonadales</taxon>
        <taxon>Iodidimonadaceae</taxon>
        <taxon>Iodidimonas</taxon>
    </lineage>
</organism>
<evidence type="ECO:0000313" key="2">
    <source>
        <dbReference type="Proteomes" id="UP000322084"/>
    </source>
</evidence>
<gene>
    <name evidence="1" type="ORF">JCM17844_10400</name>
</gene>
<dbReference type="AlphaFoldDB" id="A0A5A7MQC7"/>
<name>A0A5A7MQC7_9PROT</name>
<protein>
    <submittedName>
        <fullName evidence="1">Uncharacterized protein</fullName>
    </submittedName>
</protein>
<dbReference type="SUPFAM" id="SSF51735">
    <property type="entry name" value="NAD(P)-binding Rossmann-fold domains"/>
    <property type="match status" value="1"/>
</dbReference>
<proteinExistence type="predicted"/>
<dbReference type="InterPro" id="IPR036291">
    <property type="entry name" value="NAD(P)-bd_dom_sf"/>
</dbReference>
<dbReference type="Pfam" id="PF13602">
    <property type="entry name" value="ADH_zinc_N_2"/>
    <property type="match status" value="1"/>
</dbReference>
<sequence>MITTASRKNADYVRQLGADEVIDYRTENWAEKVQDLVSGGVNMVLDSLSGLASDMSVDVTAAGGTVVSLNDLADEKRAKSKDVHVTRLFVTPNGDDLRAIGALIENGELPIPPINRLPFKDAAKAQEQSGSGHVRGKLVLEIV</sequence>
<reference evidence="1 2" key="1">
    <citation type="submission" date="2019-09" db="EMBL/GenBank/DDBJ databases">
        <title>NBRP : Genome information of microbial organism related human and environment.</title>
        <authorList>
            <person name="Hattori M."/>
            <person name="Oshima K."/>
            <person name="Inaba H."/>
            <person name="Suda W."/>
            <person name="Sakamoto M."/>
            <person name="Iino T."/>
            <person name="Kitahara M."/>
            <person name="Oshida Y."/>
            <person name="Iida T."/>
            <person name="Kudo T."/>
            <person name="Itoh T."/>
            <person name="Ohkuma M."/>
        </authorList>
    </citation>
    <scope>NUCLEOTIDE SEQUENCE [LARGE SCALE GENOMIC DNA]</scope>
    <source>
        <strain evidence="1 2">Hi-2</strain>
    </source>
</reference>
<dbReference type="Gene3D" id="3.40.50.720">
    <property type="entry name" value="NAD(P)-binding Rossmann-like Domain"/>
    <property type="match status" value="1"/>
</dbReference>
<dbReference type="PANTHER" id="PTHR44013:SF1">
    <property type="entry name" value="ZINC-TYPE ALCOHOL DEHYDROGENASE-LIKE PROTEIN C16A3.02C"/>
    <property type="match status" value="1"/>
</dbReference>
<accession>A0A5A7MQC7</accession>
<comment type="caution">
    <text evidence="1">The sequence shown here is derived from an EMBL/GenBank/DDBJ whole genome shotgun (WGS) entry which is preliminary data.</text>
</comment>
<dbReference type="RefSeq" id="WP_210431373.1">
    <property type="nucleotide sequence ID" value="NZ_BKCL01000002.1"/>
</dbReference>
<evidence type="ECO:0000313" key="1">
    <source>
        <dbReference type="EMBL" id="GEQ97403.1"/>
    </source>
</evidence>
<dbReference type="PANTHER" id="PTHR44013">
    <property type="entry name" value="ZINC-TYPE ALCOHOL DEHYDROGENASE-LIKE PROTEIN C16A3.02C"/>
    <property type="match status" value="1"/>
</dbReference>
<dbReference type="Gene3D" id="3.90.180.10">
    <property type="entry name" value="Medium-chain alcohol dehydrogenases, catalytic domain"/>
    <property type="match status" value="1"/>
</dbReference>
<dbReference type="EMBL" id="BKCL01000002">
    <property type="protein sequence ID" value="GEQ97403.1"/>
    <property type="molecule type" value="Genomic_DNA"/>
</dbReference>
<dbReference type="InterPro" id="IPR052733">
    <property type="entry name" value="Chloroplast_QOR"/>
</dbReference>
<dbReference type="Proteomes" id="UP000322084">
    <property type="component" value="Unassembled WGS sequence"/>
</dbReference>